<name>A0ABM8B033_9BACT</name>
<dbReference type="RefSeq" id="WP_281763012.1">
    <property type="nucleotide sequence ID" value="NZ_AP026709.1"/>
</dbReference>
<proteinExistence type="predicted"/>
<gene>
    <name evidence="1" type="ORF">SYK_15130</name>
</gene>
<evidence type="ECO:0008006" key="3">
    <source>
        <dbReference type="Google" id="ProtNLM"/>
    </source>
</evidence>
<keyword evidence="2" id="KW-1185">Reference proteome</keyword>
<evidence type="ECO:0000313" key="2">
    <source>
        <dbReference type="Proteomes" id="UP001317742"/>
    </source>
</evidence>
<accession>A0ABM8B033</accession>
<dbReference type="InterPro" id="IPR017587">
    <property type="entry name" value="YqeC"/>
</dbReference>
<sequence length="276" mass="29584">MNGTVTLSASAALTSPEHRLITVIGAGGKTSLLHWIAKSRISAGQRVVITTTTKIFPLHDVDTILMTDGPDFLNRLRQALIKSPCVIAAKRFDKKTGKIIGLDPESVDALHYSEIADAILVEADGAARKPLKAPADHEPVIPVASDICVGIMGLDAVDQPFSEDIVHRSDIFAKITGISFGEAITPTHMIKAATAANGLFKGCPQNCERIVLLNKMDIPSGKAQVAEFTAKLNGSATASTLSWFAGSCRQHCLHHINYQSVMSCAKNNHLEFSSQF</sequence>
<reference evidence="1 2" key="1">
    <citation type="submission" date="2022-08" db="EMBL/GenBank/DDBJ databases">
        <title>Genome Sequence of the sulphate-reducing bacterium, Pseudodesulfovibrio sp. SYK.</title>
        <authorList>
            <person name="Kondo R."/>
            <person name="Kataoka T."/>
        </authorList>
    </citation>
    <scope>NUCLEOTIDE SEQUENCE [LARGE SCALE GENOMIC DNA]</scope>
    <source>
        <strain evidence="1 2">SYK</strain>
    </source>
</reference>
<evidence type="ECO:0000313" key="1">
    <source>
        <dbReference type="EMBL" id="BDQ37153.1"/>
    </source>
</evidence>
<dbReference type="NCBIfam" id="TIGR03172">
    <property type="entry name" value="selenium cofactor biosynthesis protein YqeC"/>
    <property type="match status" value="1"/>
</dbReference>
<dbReference type="EMBL" id="AP026709">
    <property type="protein sequence ID" value="BDQ37153.1"/>
    <property type="molecule type" value="Genomic_DNA"/>
</dbReference>
<dbReference type="Proteomes" id="UP001317742">
    <property type="component" value="Chromosome"/>
</dbReference>
<dbReference type="Pfam" id="PF19842">
    <property type="entry name" value="YqeC"/>
    <property type="match status" value="1"/>
</dbReference>
<protein>
    <recommendedName>
        <fullName evidence="3">Selenium-dependent hydroxylase accessory protein YqeC</fullName>
    </recommendedName>
</protein>
<organism evidence="1 2">
    <name type="scientific">Pseudodesulfovibrio nedwellii</name>
    <dbReference type="NCBI Taxonomy" id="2973072"/>
    <lineage>
        <taxon>Bacteria</taxon>
        <taxon>Pseudomonadati</taxon>
        <taxon>Thermodesulfobacteriota</taxon>
        <taxon>Desulfovibrionia</taxon>
        <taxon>Desulfovibrionales</taxon>
        <taxon>Desulfovibrionaceae</taxon>
    </lineage>
</organism>